<organism evidence="3 4">
    <name type="scientific">Catonella massiliensis</name>
    <dbReference type="NCBI Taxonomy" id="2799636"/>
    <lineage>
        <taxon>Bacteria</taxon>
        <taxon>Bacillati</taxon>
        <taxon>Bacillota</taxon>
        <taxon>Clostridia</taxon>
        <taxon>Lachnospirales</taxon>
        <taxon>Lachnospiraceae</taxon>
        <taxon>Catonella</taxon>
    </lineage>
</organism>
<name>A0ABS1J2R5_9FIRM</name>
<dbReference type="Pfam" id="PF07136">
    <property type="entry name" value="DUF1385"/>
    <property type="match status" value="1"/>
</dbReference>
<gene>
    <name evidence="3" type="ORF">JJN12_08595</name>
</gene>
<feature type="compositionally biased region" description="Basic and acidic residues" evidence="1">
    <location>
        <begin position="351"/>
        <end position="370"/>
    </location>
</feature>
<feature type="transmembrane region" description="Helical" evidence="2">
    <location>
        <begin position="192"/>
        <end position="212"/>
    </location>
</feature>
<reference evidence="3 4" key="1">
    <citation type="submission" date="2021-01" db="EMBL/GenBank/DDBJ databases">
        <title>Isolation and description of Catonella massiliensis sp. nov., a novel Catonella species, isolated from a stable periodontitis subject.</title>
        <authorList>
            <person name="Antezack A."/>
            <person name="Boxberger M."/>
            <person name="La Scola B."/>
            <person name="Monnet-Corti V."/>
        </authorList>
    </citation>
    <scope>NUCLEOTIDE SEQUENCE [LARGE SCALE GENOMIC DNA]</scope>
    <source>
        <strain evidence="3 4">Marseille-Q4567</strain>
    </source>
</reference>
<protein>
    <submittedName>
        <fullName evidence="3">DUF1385 domain-containing protein</fullName>
    </submittedName>
</protein>
<dbReference type="InterPro" id="IPR010787">
    <property type="entry name" value="DUF1385"/>
</dbReference>
<keyword evidence="4" id="KW-1185">Reference proteome</keyword>
<evidence type="ECO:0000313" key="3">
    <source>
        <dbReference type="EMBL" id="MBK5897833.1"/>
    </source>
</evidence>
<comment type="caution">
    <text evidence="3">The sequence shown here is derived from an EMBL/GenBank/DDBJ whole genome shotgun (WGS) entry which is preliminary data.</text>
</comment>
<keyword evidence="2" id="KW-0472">Membrane</keyword>
<accession>A0ABS1J2R5</accession>
<dbReference type="Proteomes" id="UP000604730">
    <property type="component" value="Unassembled WGS sequence"/>
</dbReference>
<keyword evidence="2" id="KW-0812">Transmembrane</keyword>
<evidence type="ECO:0000256" key="1">
    <source>
        <dbReference type="SAM" id="MobiDB-lite"/>
    </source>
</evidence>
<evidence type="ECO:0000256" key="2">
    <source>
        <dbReference type="SAM" id="Phobius"/>
    </source>
</evidence>
<dbReference type="EMBL" id="JAEPRJ010000001">
    <property type="protein sequence ID" value="MBK5897833.1"/>
    <property type="molecule type" value="Genomic_DNA"/>
</dbReference>
<proteinExistence type="predicted"/>
<dbReference type="RefSeq" id="WP_208429295.1">
    <property type="nucleotide sequence ID" value="NZ_JAEPRJ010000001.1"/>
</dbReference>
<feature type="transmembrane region" description="Helical" evidence="2">
    <location>
        <begin position="96"/>
        <end position="117"/>
    </location>
</feature>
<feature type="transmembrane region" description="Helical" evidence="2">
    <location>
        <begin position="55"/>
        <end position="75"/>
    </location>
</feature>
<dbReference type="PANTHER" id="PTHR42867:SF1">
    <property type="entry name" value="MEMBRANE PROTEIN-RELATED"/>
    <property type="match status" value="1"/>
</dbReference>
<sequence length="413" mass="45775">MKGSGMSGLAVLEGILVKNRSKYALAVRKPDDDIEVLTGRVDDITEKNTAFSLPFIRGIVSLVEMIWLIVKNFSVSEKFYDKEEGGKIDSRETKELLTVIAVISLAIGLFFALPYGISLSFYNVINSDIALTFIEGIMRLVLLVLYIFGISMLPEIKRVYMYLGALHKAMNCVDKGLPLTLSNVKKMNRRNYRCAATFLAVVIALSILVFMFVRIDNIVLRIVIRLLTVPIIAGLTYEIMEIAARGKNSLADILNLPAMLIQSVITAEPEDEMVEVAIESVSVVAESKEEVKEEADVHGELYKPLRVQKAGIKRVSKDKALKTGKPSVTTRDKKSAGASQKAGGKTIGEVNSEKKNDTDISLAERAKQSLDVKEGVKTVKISEDEDDEILNALNHFFNSKKEEEKKRGKRKNG</sequence>
<feature type="transmembrane region" description="Helical" evidence="2">
    <location>
        <begin position="218"/>
        <end position="237"/>
    </location>
</feature>
<keyword evidence="2" id="KW-1133">Transmembrane helix</keyword>
<feature type="region of interest" description="Disordered" evidence="1">
    <location>
        <begin position="316"/>
        <end position="370"/>
    </location>
</feature>
<evidence type="ECO:0000313" key="4">
    <source>
        <dbReference type="Proteomes" id="UP000604730"/>
    </source>
</evidence>
<dbReference type="PANTHER" id="PTHR42867">
    <property type="entry name" value="MEMBRANE PROTEIN-RELATED"/>
    <property type="match status" value="1"/>
</dbReference>
<feature type="transmembrane region" description="Helical" evidence="2">
    <location>
        <begin position="129"/>
        <end position="153"/>
    </location>
</feature>